<dbReference type="PANTHER" id="PTHR43827">
    <property type="entry name" value="2,5-DIKETO-D-GLUCONIC ACID REDUCTASE"/>
    <property type="match status" value="1"/>
</dbReference>
<evidence type="ECO:0000256" key="2">
    <source>
        <dbReference type="ARBA" id="ARBA00022857"/>
    </source>
</evidence>
<comment type="similarity">
    <text evidence="1">Belongs to the aldo/keto reductase family.</text>
</comment>
<evidence type="ECO:0000313" key="6">
    <source>
        <dbReference type="Proteomes" id="UP001321748"/>
    </source>
</evidence>
<dbReference type="PANTHER" id="PTHR43827:SF3">
    <property type="entry name" value="NADP-DEPENDENT OXIDOREDUCTASE DOMAIN-CONTAINING PROTEIN"/>
    <property type="match status" value="1"/>
</dbReference>
<dbReference type="InterPro" id="IPR023210">
    <property type="entry name" value="NADP_OxRdtase_dom"/>
</dbReference>
<dbReference type="Proteomes" id="UP001321748">
    <property type="component" value="Chromosome"/>
</dbReference>
<evidence type="ECO:0000256" key="3">
    <source>
        <dbReference type="ARBA" id="ARBA00023002"/>
    </source>
</evidence>
<dbReference type="PRINTS" id="PR00069">
    <property type="entry name" value="ALDKETRDTASE"/>
</dbReference>
<dbReference type="Pfam" id="PF00248">
    <property type="entry name" value="Aldo_ket_red"/>
    <property type="match status" value="1"/>
</dbReference>
<dbReference type="InterPro" id="IPR036812">
    <property type="entry name" value="NAD(P)_OxRdtase_dom_sf"/>
</dbReference>
<organism evidence="5 6">
    <name type="scientific">Bombiscardovia apis</name>
    <dbReference type="NCBI Taxonomy" id="2932182"/>
    <lineage>
        <taxon>Bacteria</taxon>
        <taxon>Bacillati</taxon>
        <taxon>Actinomycetota</taxon>
        <taxon>Actinomycetes</taxon>
        <taxon>Bifidobacteriales</taxon>
        <taxon>Bifidobacteriaceae</taxon>
        <taxon>Bombiscardovia</taxon>
    </lineage>
</organism>
<dbReference type="InterPro" id="IPR018170">
    <property type="entry name" value="Aldo/ket_reductase_CS"/>
</dbReference>
<name>A0ABM8BC49_9BIFI</name>
<dbReference type="PIRSF" id="PIRSF000097">
    <property type="entry name" value="AKR"/>
    <property type="match status" value="1"/>
</dbReference>
<dbReference type="EMBL" id="AP026800">
    <property type="protein sequence ID" value="BDR54500.1"/>
    <property type="molecule type" value="Genomic_DNA"/>
</dbReference>
<dbReference type="RefSeq" id="WP_317643512.1">
    <property type="nucleotide sequence ID" value="NZ_AP026800.1"/>
</dbReference>
<evidence type="ECO:0000259" key="4">
    <source>
        <dbReference type="Pfam" id="PF00248"/>
    </source>
</evidence>
<dbReference type="SUPFAM" id="SSF51430">
    <property type="entry name" value="NAD(P)-linked oxidoreductase"/>
    <property type="match status" value="1"/>
</dbReference>
<accession>A0ABM8BC49</accession>
<dbReference type="PROSITE" id="PS00798">
    <property type="entry name" value="ALDOKETO_REDUCTASE_1"/>
    <property type="match status" value="1"/>
</dbReference>
<proteinExistence type="inferred from homology"/>
<gene>
    <name evidence="5" type="ORF">KIMH_06110</name>
</gene>
<keyword evidence="2" id="KW-0521">NADP</keyword>
<evidence type="ECO:0000256" key="1">
    <source>
        <dbReference type="ARBA" id="ARBA00007905"/>
    </source>
</evidence>
<evidence type="ECO:0000313" key="5">
    <source>
        <dbReference type="EMBL" id="BDR54500.1"/>
    </source>
</evidence>
<dbReference type="Gene3D" id="3.20.20.100">
    <property type="entry name" value="NADP-dependent oxidoreductase domain"/>
    <property type="match status" value="1"/>
</dbReference>
<feature type="domain" description="NADP-dependent oxidoreductase" evidence="4">
    <location>
        <begin position="16"/>
        <end position="255"/>
    </location>
</feature>
<sequence>MDTIALAEHIAIPNVGFGTYQIAPEATKSAVSQAIALGYRSIDTAQAYHNEKEVGQAVIDSGIDRTDLFITSKTMTEGYEKTLASIDESLAKSGLDYFDLMLIHWPNRDNLATYRALEDAHKAGKLRSIGVSNFNSDQLRQLCQQASVLPAIDQIETTVYWQQKKMHPFLKSTGIVHESWSPLARGTDTFSNEPVLHEISSGHGKTMAQVVLRFLTQEGIVVIPRSSNPQHLAQNLDIFDFELTAEEIVQIRELDRSQPINGWPNSMMQERY</sequence>
<reference evidence="5 6" key="1">
    <citation type="journal article" date="2023" name="Microbiol. Spectr.">
        <title>Symbiosis of Carpenter Bees with Uncharacterized Lactic Acid Bacteria Showing NAD Auxotrophy.</title>
        <authorList>
            <person name="Kawasaki S."/>
            <person name="Ozawa K."/>
            <person name="Mori T."/>
            <person name="Yamamoto A."/>
            <person name="Ito M."/>
            <person name="Ohkuma M."/>
            <person name="Sakamoto M."/>
            <person name="Matsutani M."/>
        </authorList>
    </citation>
    <scope>NUCLEOTIDE SEQUENCE [LARGE SCALE GENOMIC DNA]</scope>
    <source>
        <strain evidence="5 6">KimH</strain>
    </source>
</reference>
<dbReference type="InterPro" id="IPR020471">
    <property type="entry name" value="AKR"/>
</dbReference>
<keyword evidence="6" id="KW-1185">Reference proteome</keyword>
<keyword evidence="3" id="KW-0560">Oxidoreductase</keyword>
<protein>
    <submittedName>
        <fullName evidence="5">2,5-diketo-D-gluconic acid reductase</fullName>
    </submittedName>
</protein>